<dbReference type="GO" id="GO:0005886">
    <property type="term" value="C:plasma membrane"/>
    <property type="evidence" value="ECO:0007669"/>
    <property type="project" value="UniProtKB-SubCell"/>
</dbReference>
<gene>
    <name evidence="14" type="ORF">Lnau_2892</name>
</gene>
<dbReference type="Proteomes" id="UP000054725">
    <property type="component" value="Unassembled WGS sequence"/>
</dbReference>
<evidence type="ECO:0000256" key="9">
    <source>
        <dbReference type="ARBA" id="ARBA00022989"/>
    </source>
</evidence>
<dbReference type="AlphaFoldDB" id="A0A0W0WLN6"/>
<feature type="domain" description="Peptidase M48" evidence="13">
    <location>
        <begin position="266"/>
        <end position="441"/>
    </location>
</feature>
<feature type="transmembrane region" description="Helical" evidence="12">
    <location>
        <begin position="168"/>
        <end position="187"/>
    </location>
</feature>
<dbReference type="EMBL" id="LNYO01000024">
    <property type="protein sequence ID" value="KTD33244.1"/>
    <property type="molecule type" value="Genomic_DNA"/>
</dbReference>
<dbReference type="GO" id="GO:0004222">
    <property type="term" value="F:metalloendopeptidase activity"/>
    <property type="evidence" value="ECO:0007669"/>
    <property type="project" value="InterPro"/>
</dbReference>
<dbReference type="PANTHER" id="PTHR43221">
    <property type="entry name" value="PROTEASE HTPX"/>
    <property type="match status" value="1"/>
</dbReference>
<evidence type="ECO:0000256" key="7">
    <source>
        <dbReference type="ARBA" id="ARBA00022801"/>
    </source>
</evidence>
<evidence type="ECO:0000313" key="15">
    <source>
        <dbReference type="Proteomes" id="UP000054725"/>
    </source>
</evidence>
<evidence type="ECO:0000313" key="14">
    <source>
        <dbReference type="EMBL" id="KTD33244.1"/>
    </source>
</evidence>
<dbReference type="GO" id="GO:0046872">
    <property type="term" value="F:metal ion binding"/>
    <property type="evidence" value="ECO:0007669"/>
    <property type="project" value="UniProtKB-KW"/>
</dbReference>
<keyword evidence="5 12" id="KW-0812">Transmembrane</keyword>
<dbReference type="RefSeq" id="WP_058505850.1">
    <property type="nucleotide sequence ID" value="NZ_CAAAIF010000003.1"/>
</dbReference>
<feature type="transmembrane region" description="Helical" evidence="12">
    <location>
        <begin position="318"/>
        <end position="338"/>
    </location>
</feature>
<dbReference type="OrthoDB" id="9789270at2"/>
<evidence type="ECO:0000256" key="2">
    <source>
        <dbReference type="ARBA" id="ARBA00004651"/>
    </source>
</evidence>
<dbReference type="InterPro" id="IPR050083">
    <property type="entry name" value="HtpX_protease"/>
</dbReference>
<evidence type="ECO:0000256" key="11">
    <source>
        <dbReference type="ARBA" id="ARBA00023136"/>
    </source>
</evidence>
<dbReference type="PATRIC" id="fig|45070.6.peg.3050"/>
<keyword evidence="3" id="KW-1003">Cell membrane</keyword>
<evidence type="ECO:0000256" key="12">
    <source>
        <dbReference type="SAM" id="Phobius"/>
    </source>
</evidence>
<feature type="transmembrane region" description="Helical" evidence="12">
    <location>
        <begin position="95"/>
        <end position="117"/>
    </location>
</feature>
<protein>
    <submittedName>
        <fullName evidence="14">Protease HtpX-like protein</fullName>
    </submittedName>
</protein>
<keyword evidence="7" id="KW-0378">Hydrolase</keyword>
<keyword evidence="8" id="KW-0862">Zinc</keyword>
<evidence type="ECO:0000256" key="10">
    <source>
        <dbReference type="ARBA" id="ARBA00023049"/>
    </source>
</evidence>
<keyword evidence="11 12" id="KW-0472">Membrane</keyword>
<evidence type="ECO:0000256" key="3">
    <source>
        <dbReference type="ARBA" id="ARBA00022475"/>
    </source>
</evidence>
<organism evidence="14 15">
    <name type="scientific">Legionella nautarum</name>
    <dbReference type="NCBI Taxonomy" id="45070"/>
    <lineage>
        <taxon>Bacteria</taxon>
        <taxon>Pseudomonadati</taxon>
        <taxon>Pseudomonadota</taxon>
        <taxon>Gammaproteobacteria</taxon>
        <taxon>Legionellales</taxon>
        <taxon>Legionellaceae</taxon>
        <taxon>Legionella</taxon>
    </lineage>
</organism>
<dbReference type="Pfam" id="PF01435">
    <property type="entry name" value="Peptidase_M48"/>
    <property type="match status" value="1"/>
</dbReference>
<comment type="subcellular location">
    <subcellularLocation>
        <location evidence="2">Cell membrane</location>
        <topology evidence="2">Multi-pass membrane protein</topology>
    </subcellularLocation>
</comment>
<dbReference type="STRING" id="45070.Lnau_2892"/>
<accession>A0A0W0WLN6</accession>
<sequence>MENFKKGIFIIYIVVLVSLIPSIGILVGSVVSNGYEKQYEEAMIRIFKEKQGVDLKQNQQVLEQIKLKVICSKNNLDPAFSAVCSEFDQINNLTYFSSITIIFTILVFVFIFSLGLLSRQNRNFLFYFFKPGLFISQISAAILVAANAGILVFSIYFTESFYWGKVHIGLIVGLGIGAGIMAIRVFIQSVLPIKDVETRVVGKILSKDAYPTIWNFVESLAKMIGTEPPDTIIAGMEPTFFVTEANVLCLDGKIHGRSLFVSLPFCRSLSKQEFSAIIGHEMGHFIGQDTKWSKKFYPIYRGATDTVLSLDGSNKDGIAQLAFFPSLVFMNIFISAFMTSEKAISRQRELNADSVGMKITSKEEMGGALVKAHLYQHVWDYTQQKMKENLANGKQIINLSAFFSSICEALPQDFMKDEVGKTHTPHPTDSHPPLSVRLNSMSIKIDEVYGRGIINTNDERAITLIDEVETLEKELSDIEYYKLIQLDPNNPGLEKQ</sequence>
<keyword evidence="10" id="KW-0482">Metalloprotease</keyword>
<feature type="transmembrane region" description="Helical" evidence="12">
    <location>
        <begin position="7"/>
        <end position="31"/>
    </location>
</feature>
<keyword evidence="6" id="KW-0479">Metal-binding</keyword>
<keyword evidence="9 12" id="KW-1133">Transmembrane helix</keyword>
<dbReference type="CDD" id="cd07328">
    <property type="entry name" value="M48_Ste24p_like"/>
    <property type="match status" value="1"/>
</dbReference>
<dbReference type="GO" id="GO:0006508">
    <property type="term" value="P:proteolysis"/>
    <property type="evidence" value="ECO:0007669"/>
    <property type="project" value="UniProtKB-KW"/>
</dbReference>
<keyword evidence="4 14" id="KW-0645">Protease</keyword>
<dbReference type="PANTHER" id="PTHR43221:SF1">
    <property type="entry name" value="PROTEASE HTPX"/>
    <property type="match status" value="1"/>
</dbReference>
<proteinExistence type="predicted"/>
<evidence type="ECO:0000256" key="5">
    <source>
        <dbReference type="ARBA" id="ARBA00022692"/>
    </source>
</evidence>
<evidence type="ECO:0000256" key="6">
    <source>
        <dbReference type="ARBA" id="ARBA00022723"/>
    </source>
</evidence>
<keyword evidence="15" id="KW-1185">Reference proteome</keyword>
<dbReference type="InterPro" id="IPR001915">
    <property type="entry name" value="Peptidase_M48"/>
</dbReference>
<evidence type="ECO:0000256" key="1">
    <source>
        <dbReference type="ARBA" id="ARBA00001947"/>
    </source>
</evidence>
<evidence type="ECO:0000259" key="13">
    <source>
        <dbReference type="Pfam" id="PF01435"/>
    </source>
</evidence>
<dbReference type="Gene3D" id="3.30.2010.10">
    <property type="entry name" value="Metalloproteases ('zincins'), catalytic domain"/>
    <property type="match status" value="1"/>
</dbReference>
<name>A0A0W0WLN6_9GAMM</name>
<evidence type="ECO:0000256" key="8">
    <source>
        <dbReference type="ARBA" id="ARBA00022833"/>
    </source>
</evidence>
<evidence type="ECO:0000256" key="4">
    <source>
        <dbReference type="ARBA" id="ARBA00022670"/>
    </source>
</evidence>
<comment type="cofactor">
    <cofactor evidence="1">
        <name>Zn(2+)</name>
        <dbReference type="ChEBI" id="CHEBI:29105"/>
    </cofactor>
</comment>
<reference evidence="14 15" key="1">
    <citation type="submission" date="2015-11" db="EMBL/GenBank/DDBJ databases">
        <title>Genomic analysis of 38 Legionella species identifies large and diverse effector repertoires.</title>
        <authorList>
            <person name="Burstein D."/>
            <person name="Amaro F."/>
            <person name="Zusman T."/>
            <person name="Lifshitz Z."/>
            <person name="Cohen O."/>
            <person name="Gilbert J.A."/>
            <person name="Pupko T."/>
            <person name="Shuman H.A."/>
            <person name="Segal G."/>
        </authorList>
    </citation>
    <scope>NUCLEOTIDE SEQUENCE [LARGE SCALE GENOMIC DNA]</scope>
    <source>
        <strain evidence="14 15">ATCC 49506</strain>
    </source>
</reference>
<comment type="caution">
    <text evidence="14">The sequence shown here is derived from an EMBL/GenBank/DDBJ whole genome shotgun (WGS) entry which is preliminary data.</text>
</comment>